<feature type="region of interest" description="Disordered" evidence="1">
    <location>
        <begin position="1"/>
        <end position="22"/>
    </location>
</feature>
<evidence type="ECO:0000313" key="2">
    <source>
        <dbReference type="EMBL" id="CAF0845666.1"/>
    </source>
</evidence>
<accession>A0A813VVK1</accession>
<name>A0A813VVK1_ADIRI</name>
<proteinExistence type="predicted"/>
<reference evidence="2" key="1">
    <citation type="submission" date="2021-02" db="EMBL/GenBank/DDBJ databases">
        <authorList>
            <person name="Nowell W R."/>
        </authorList>
    </citation>
    <scope>NUCLEOTIDE SEQUENCE</scope>
</reference>
<comment type="caution">
    <text evidence="2">The sequence shown here is derived from an EMBL/GenBank/DDBJ whole genome shotgun (WGS) entry which is preliminary data.</text>
</comment>
<evidence type="ECO:0000313" key="3">
    <source>
        <dbReference type="Proteomes" id="UP000663852"/>
    </source>
</evidence>
<gene>
    <name evidence="2" type="ORF">EDS130_LOCUS7055</name>
</gene>
<dbReference type="Proteomes" id="UP000663852">
    <property type="component" value="Unassembled WGS sequence"/>
</dbReference>
<protein>
    <submittedName>
        <fullName evidence="2">Uncharacterized protein</fullName>
    </submittedName>
</protein>
<dbReference type="EMBL" id="CAJNOJ010000021">
    <property type="protein sequence ID" value="CAF0845666.1"/>
    <property type="molecule type" value="Genomic_DNA"/>
</dbReference>
<evidence type="ECO:0000256" key="1">
    <source>
        <dbReference type="SAM" id="MobiDB-lite"/>
    </source>
</evidence>
<organism evidence="2 3">
    <name type="scientific">Adineta ricciae</name>
    <name type="common">Rotifer</name>
    <dbReference type="NCBI Taxonomy" id="249248"/>
    <lineage>
        <taxon>Eukaryota</taxon>
        <taxon>Metazoa</taxon>
        <taxon>Spiralia</taxon>
        <taxon>Gnathifera</taxon>
        <taxon>Rotifera</taxon>
        <taxon>Eurotatoria</taxon>
        <taxon>Bdelloidea</taxon>
        <taxon>Adinetida</taxon>
        <taxon>Adinetidae</taxon>
        <taxon>Adineta</taxon>
    </lineage>
</organism>
<feature type="compositionally biased region" description="Polar residues" evidence="1">
    <location>
        <begin position="1"/>
        <end position="12"/>
    </location>
</feature>
<sequence length="121" mass="13579">MKGFGSRNTASMKSPEGPGTSQFRAGFFGLGLEAKEDEIWLIHVNMAQIVDTHIIRNSSCAIIEGISDHTKFSKMLHALSPKMSVILQRATLSQDDQIRGRTTFCHLIFLYPYLNIFYIGI</sequence>
<dbReference type="AlphaFoldDB" id="A0A813VVK1"/>